<dbReference type="InterPro" id="IPR037647">
    <property type="entry name" value="HIRIP3"/>
</dbReference>
<feature type="region of interest" description="Disordered" evidence="1">
    <location>
        <begin position="293"/>
        <end position="341"/>
    </location>
</feature>
<evidence type="ECO:0000259" key="2">
    <source>
        <dbReference type="PROSITE" id="PS51998"/>
    </source>
</evidence>
<accession>A0AAD2Q7A8</accession>
<evidence type="ECO:0000313" key="3">
    <source>
        <dbReference type="EMBL" id="CAK5284243.1"/>
    </source>
</evidence>
<name>A0AAD2Q7A8_9AGAR</name>
<feature type="compositionally biased region" description="Low complexity" evidence="1">
    <location>
        <begin position="150"/>
        <end position="166"/>
    </location>
</feature>
<dbReference type="EMBL" id="CAVNYO010000478">
    <property type="protein sequence ID" value="CAK5284243.1"/>
    <property type="molecule type" value="Genomic_DNA"/>
</dbReference>
<evidence type="ECO:0000256" key="1">
    <source>
        <dbReference type="SAM" id="MobiDB-lite"/>
    </source>
</evidence>
<evidence type="ECO:0000313" key="4">
    <source>
        <dbReference type="Proteomes" id="UP001295794"/>
    </source>
</evidence>
<dbReference type="PANTHER" id="PTHR15410">
    <property type="entry name" value="HIRA-INTERACTING PROTEIN 3"/>
    <property type="match status" value="1"/>
</dbReference>
<feature type="domain" description="DEK-C" evidence="2">
    <location>
        <begin position="3"/>
        <end position="67"/>
    </location>
</feature>
<gene>
    <name evidence="3" type="ORF">MYCIT1_LOCUS37352</name>
</gene>
<dbReference type="InterPro" id="IPR014876">
    <property type="entry name" value="DEK_C"/>
</dbReference>
<reference evidence="3" key="1">
    <citation type="submission" date="2023-11" db="EMBL/GenBank/DDBJ databases">
        <authorList>
            <person name="De Vega J J."/>
            <person name="De Vega J J."/>
        </authorList>
    </citation>
    <scope>NUCLEOTIDE SEQUENCE</scope>
</reference>
<dbReference type="PROSITE" id="PS51998">
    <property type="entry name" value="DEK_C"/>
    <property type="match status" value="1"/>
</dbReference>
<protein>
    <recommendedName>
        <fullName evidence="2">DEK-C domain-containing protein</fullName>
    </recommendedName>
</protein>
<feature type="region of interest" description="Disordered" evidence="1">
    <location>
        <begin position="66"/>
        <end position="220"/>
    </location>
</feature>
<feature type="compositionally biased region" description="Polar residues" evidence="1">
    <location>
        <begin position="198"/>
        <end position="212"/>
    </location>
</feature>
<comment type="caution">
    <text evidence="3">The sequence shown here is derived from an EMBL/GenBank/DDBJ whole genome shotgun (WGS) entry which is preliminary data.</text>
</comment>
<organism evidence="3 4">
    <name type="scientific">Mycena citricolor</name>
    <dbReference type="NCBI Taxonomy" id="2018698"/>
    <lineage>
        <taxon>Eukaryota</taxon>
        <taxon>Fungi</taxon>
        <taxon>Dikarya</taxon>
        <taxon>Basidiomycota</taxon>
        <taxon>Agaricomycotina</taxon>
        <taxon>Agaricomycetes</taxon>
        <taxon>Agaricomycetidae</taxon>
        <taxon>Agaricales</taxon>
        <taxon>Marasmiineae</taxon>
        <taxon>Mycenaceae</taxon>
        <taxon>Mycena</taxon>
    </lineage>
</organism>
<dbReference type="Proteomes" id="UP001295794">
    <property type="component" value="Unassembled WGS sequence"/>
</dbReference>
<sequence>MSVPSISELEQAARDVVNEARRDGSLSSLTPRIVRQKLELRFELDEGSLDVAEYRKPLKNAITAAVNDEEEIEEKADSGDSLTPAPAKKRKSQTPAENSEPTKKQKTAHKPPRPAATRDNSSKKQFKSSEVVMSSDAEDADLIKSDNESSTEPKSQPSTSKPPKSSTSKRKAKPRRSQSAELSADSDSEKPKAKARKPSTSGTVKKTSASSGDSKEDEEIKRLKSFVVACGTRKQWARIFKDVSPAEQIRQLKGMLKELGMEGRLSMEKAKAIREKREFEQELEDVQSFAAATATRGSRAKAAAVEENQSSSEEEDLGAKRKTNARKSIMAFLGDQSDDSE</sequence>
<dbReference type="PANTHER" id="PTHR15410:SF2">
    <property type="entry name" value="HIRA-INTERACTING PROTEIN 3"/>
    <property type="match status" value="1"/>
</dbReference>
<dbReference type="AlphaFoldDB" id="A0AAD2Q7A8"/>
<dbReference type="GO" id="GO:0005634">
    <property type="term" value="C:nucleus"/>
    <property type="evidence" value="ECO:0007669"/>
    <property type="project" value="TreeGrafter"/>
</dbReference>
<proteinExistence type="predicted"/>
<keyword evidence="4" id="KW-1185">Reference proteome</keyword>
<feature type="compositionally biased region" description="Basic residues" evidence="1">
    <location>
        <begin position="167"/>
        <end position="176"/>
    </location>
</feature>